<dbReference type="SUPFAM" id="SSF52266">
    <property type="entry name" value="SGNH hydrolase"/>
    <property type="match status" value="1"/>
</dbReference>
<feature type="chain" id="PRO_5038639198" description="SGNH hydrolase-type esterase domain-containing protein" evidence="1">
    <location>
        <begin position="20"/>
        <end position="264"/>
    </location>
</feature>
<keyword evidence="1" id="KW-0732">Signal</keyword>
<evidence type="ECO:0000313" key="3">
    <source>
        <dbReference type="EMBL" id="KIL44127.1"/>
    </source>
</evidence>
<evidence type="ECO:0000256" key="1">
    <source>
        <dbReference type="SAM" id="SignalP"/>
    </source>
</evidence>
<dbReference type="STRING" id="889306.KP78_30910"/>
<keyword evidence="4" id="KW-1185">Reference proteome</keyword>
<evidence type="ECO:0000259" key="2">
    <source>
        <dbReference type="Pfam" id="PF13472"/>
    </source>
</evidence>
<dbReference type="InterPro" id="IPR036514">
    <property type="entry name" value="SGNH_hydro_sf"/>
</dbReference>
<comment type="caution">
    <text evidence="3">The sequence shown here is derived from an EMBL/GenBank/DDBJ whole genome shotgun (WGS) entry which is preliminary data.</text>
</comment>
<gene>
    <name evidence="3" type="ORF">KP78_30910</name>
</gene>
<dbReference type="Proteomes" id="UP000031938">
    <property type="component" value="Unassembled WGS sequence"/>
</dbReference>
<dbReference type="EMBL" id="JXRP01000019">
    <property type="protein sequence ID" value="KIL44127.1"/>
    <property type="molecule type" value="Genomic_DNA"/>
</dbReference>
<dbReference type="Pfam" id="PF13472">
    <property type="entry name" value="Lipase_GDSL_2"/>
    <property type="match status" value="1"/>
</dbReference>
<dbReference type="GO" id="GO:0004622">
    <property type="term" value="F:phosphatidylcholine lysophospholipase activity"/>
    <property type="evidence" value="ECO:0007669"/>
    <property type="project" value="TreeGrafter"/>
</dbReference>
<dbReference type="AlphaFoldDB" id="A0A0C2V543"/>
<name>A0A0C2V543_9BACL</name>
<sequence>MVKSFTKAGLVILSSVFLASCTIPSSNEQNEEREVLLETKPSPDETFIPVDLTIVSIGDSLTEGVGDSTGLGGYVPLLEQKLEEQDIIKEVEIINFGKRGNRSDQLLKRVQEDQEIRQSIEGANSVIVTIGGNDVMRVFRANFPSLTYDDFSAARVQYEERLSEVFSEIRSLNPEASIVLLGIYNPFFVFSADVQEMDMIVEEWNHAASDIASSWDHTSFVEVADIFKNSEDNLLHTDFFHPNDRGYSLIAERIEEGLMELMNE</sequence>
<protein>
    <recommendedName>
        <fullName evidence="2">SGNH hydrolase-type esterase domain-containing protein</fullName>
    </recommendedName>
</protein>
<feature type="domain" description="SGNH hydrolase-type esterase" evidence="2">
    <location>
        <begin position="57"/>
        <end position="248"/>
    </location>
</feature>
<dbReference type="PANTHER" id="PTHR30383">
    <property type="entry name" value="THIOESTERASE 1/PROTEASE 1/LYSOPHOSPHOLIPASE L1"/>
    <property type="match status" value="1"/>
</dbReference>
<dbReference type="PANTHER" id="PTHR30383:SF27">
    <property type="entry name" value="SPORE GERMINATION LIPASE LIPC"/>
    <property type="match status" value="1"/>
</dbReference>
<dbReference type="Gene3D" id="3.40.50.1110">
    <property type="entry name" value="SGNH hydrolase"/>
    <property type="match status" value="1"/>
</dbReference>
<accession>A0A0C2V543</accession>
<feature type="signal peptide" evidence="1">
    <location>
        <begin position="1"/>
        <end position="19"/>
    </location>
</feature>
<reference evidence="3 4" key="1">
    <citation type="submission" date="2015-01" db="EMBL/GenBank/DDBJ databases">
        <title>Genome sequencing of Jeotgalibacillus soli.</title>
        <authorList>
            <person name="Goh K.M."/>
            <person name="Chan K.-G."/>
            <person name="Yaakop A.S."/>
            <person name="Ee R."/>
            <person name="Gan H.M."/>
            <person name="Chan C.S."/>
        </authorList>
    </citation>
    <scope>NUCLEOTIDE SEQUENCE [LARGE SCALE GENOMIC DNA]</scope>
    <source>
        <strain evidence="3 4">P9</strain>
    </source>
</reference>
<dbReference type="CDD" id="cd04506">
    <property type="entry name" value="SGNH_hydrolase_YpmR_like"/>
    <property type="match status" value="1"/>
</dbReference>
<evidence type="ECO:0000313" key="4">
    <source>
        <dbReference type="Proteomes" id="UP000031938"/>
    </source>
</evidence>
<dbReference type="InterPro" id="IPR013830">
    <property type="entry name" value="SGNH_hydro"/>
</dbReference>
<dbReference type="PROSITE" id="PS51257">
    <property type="entry name" value="PROKAR_LIPOPROTEIN"/>
    <property type="match status" value="1"/>
</dbReference>
<organism evidence="3 4">
    <name type="scientific">Jeotgalibacillus soli</name>
    <dbReference type="NCBI Taxonomy" id="889306"/>
    <lineage>
        <taxon>Bacteria</taxon>
        <taxon>Bacillati</taxon>
        <taxon>Bacillota</taxon>
        <taxon>Bacilli</taxon>
        <taxon>Bacillales</taxon>
        <taxon>Caryophanaceae</taxon>
        <taxon>Jeotgalibacillus</taxon>
    </lineage>
</organism>
<dbReference type="InterPro" id="IPR051532">
    <property type="entry name" value="Ester_Hydrolysis_Enzymes"/>
</dbReference>
<proteinExistence type="predicted"/>
<dbReference type="PATRIC" id="fig|889306.3.peg.3104"/>